<dbReference type="EMBL" id="GBRH01275304">
    <property type="protein sequence ID" value="JAD22591.1"/>
    <property type="molecule type" value="Transcribed_RNA"/>
</dbReference>
<sequence>MIEQKKGQPFPTRK</sequence>
<proteinExistence type="predicted"/>
<accession>A0A0A8Y8M5</accession>
<evidence type="ECO:0000313" key="1">
    <source>
        <dbReference type="EMBL" id="JAD22591.1"/>
    </source>
</evidence>
<name>A0A0A8Y8M5_ARUDO</name>
<reference evidence="1" key="1">
    <citation type="submission" date="2014-09" db="EMBL/GenBank/DDBJ databases">
        <authorList>
            <person name="Magalhaes I.L.F."/>
            <person name="Oliveira U."/>
            <person name="Santos F.R."/>
            <person name="Vidigal T.H.D.A."/>
            <person name="Brescovit A.D."/>
            <person name="Santos A.J."/>
        </authorList>
    </citation>
    <scope>NUCLEOTIDE SEQUENCE</scope>
    <source>
        <tissue evidence="1">Shoot tissue taken approximately 20 cm above the soil surface</tissue>
    </source>
</reference>
<protein>
    <submittedName>
        <fullName evidence="1">Uncharacterized protein</fullName>
    </submittedName>
</protein>
<organism evidence="1">
    <name type="scientific">Arundo donax</name>
    <name type="common">Giant reed</name>
    <name type="synonym">Donax arundinaceus</name>
    <dbReference type="NCBI Taxonomy" id="35708"/>
    <lineage>
        <taxon>Eukaryota</taxon>
        <taxon>Viridiplantae</taxon>
        <taxon>Streptophyta</taxon>
        <taxon>Embryophyta</taxon>
        <taxon>Tracheophyta</taxon>
        <taxon>Spermatophyta</taxon>
        <taxon>Magnoliopsida</taxon>
        <taxon>Liliopsida</taxon>
        <taxon>Poales</taxon>
        <taxon>Poaceae</taxon>
        <taxon>PACMAD clade</taxon>
        <taxon>Arundinoideae</taxon>
        <taxon>Arundineae</taxon>
        <taxon>Arundo</taxon>
    </lineage>
</organism>
<reference evidence="1" key="2">
    <citation type="journal article" date="2015" name="Data Brief">
        <title>Shoot transcriptome of the giant reed, Arundo donax.</title>
        <authorList>
            <person name="Barrero R.A."/>
            <person name="Guerrero F.D."/>
            <person name="Moolhuijzen P."/>
            <person name="Goolsby J.A."/>
            <person name="Tidwell J."/>
            <person name="Bellgard S.E."/>
            <person name="Bellgard M.I."/>
        </authorList>
    </citation>
    <scope>NUCLEOTIDE SEQUENCE</scope>
    <source>
        <tissue evidence="1">Shoot tissue taken approximately 20 cm above the soil surface</tissue>
    </source>
</reference>